<evidence type="ECO:0000256" key="5">
    <source>
        <dbReference type="ARBA" id="ARBA00022989"/>
    </source>
</evidence>
<feature type="domain" description="EamA" evidence="8">
    <location>
        <begin position="13"/>
        <end position="145"/>
    </location>
</feature>
<keyword evidence="3" id="KW-1003">Cell membrane</keyword>
<dbReference type="EMBL" id="BSRI01000002">
    <property type="protein sequence ID" value="GLV56148.1"/>
    <property type="molecule type" value="Genomic_DNA"/>
</dbReference>
<feature type="transmembrane region" description="Helical" evidence="7">
    <location>
        <begin position="184"/>
        <end position="204"/>
    </location>
</feature>
<keyword evidence="4 7" id="KW-0812">Transmembrane</keyword>
<name>A0ABQ6FSY4_9CHLR</name>
<dbReference type="InterPro" id="IPR037185">
    <property type="entry name" value="EmrE-like"/>
</dbReference>
<dbReference type="InterPro" id="IPR000620">
    <property type="entry name" value="EamA_dom"/>
</dbReference>
<organism evidence="9 10">
    <name type="scientific">Dictyobacter halimunensis</name>
    <dbReference type="NCBI Taxonomy" id="3026934"/>
    <lineage>
        <taxon>Bacteria</taxon>
        <taxon>Bacillati</taxon>
        <taxon>Chloroflexota</taxon>
        <taxon>Ktedonobacteria</taxon>
        <taxon>Ktedonobacterales</taxon>
        <taxon>Dictyobacteraceae</taxon>
        <taxon>Dictyobacter</taxon>
    </lineage>
</organism>
<dbReference type="Proteomes" id="UP001344906">
    <property type="component" value="Unassembled WGS sequence"/>
</dbReference>
<comment type="subcellular location">
    <subcellularLocation>
        <location evidence="1">Cell membrane</location>
        <topology evidence="1">Multi-pass membrane protein</topology>
    </subcellularLocation>
</comment>
<feature type="transmembrane region" description="Helical" evidence="7">
    <location>
        <begin position="103"/>
        <end position="122"/>
    </location>
</feature>
<accession>A0ABQ6FSY4</accession>
<dbReference type="SUPFAM" id="SSF103481">
    <property type="entry name" value="Multidrug resistance efflux transporter EmrE"/>
    <property type="match status" value="2"/>
</dbReference>
<feature type="transmembrane region" description="Helical" evidence="7">
    <location>
        <begin position="37"/>
        <end position="56"/>
    </location>
</feature>
<dbReference type="RefSeq" id="WP_338251192.1">
    <property type="nucleotide sequence ID" value="NZ_BSRI01000002.1"/>
</dbReference>
<evidence type="ECO:0000256" key="7">
    <source>
        <dbReference type="SAM" id="Phobius"/>
    </source>
</evidence>
<keyword evidence="5 7" id="KW-1133">Transmembrane helix</keyword>
<comment type="similarity">
    <text evidence="2">Belongs to the EamA transporter family.</text>
</comment>
<proteinExistence type="inferred from homology"/>
<feature type="transmembrane region" description="Helical" evidence="7">
    <location>
        <begin position="129"/>
        <end position="149"/>
    </location>
</feature>
<evidence type="ECO:0000256" key="3">
    <source>
        <dbReference type="ARBA" id="ARBA00022475"/>
    </source>
</evidence>
<keyword evidence="6 7" id="KW-0472">Membrane</keyword>
<evidence type="ECO:0000256" key="4">
    <source>
        <dbReference type="ARBA" id="ARBA00022692"/>
    </source>
</evidence>
<evidence type="ECO:0000313" key="10">
    <source>
        <dbReference type="Proteomes" id="UP001344906"/>
    </source>
</evidence>
<evidence type="ECO:0000313" key="9">
    <source>
        <dbReference type="EMBL" id="GLV56148.1"/>
    </source>
</evidence>
<dbReference type="Pfam" id="PF00892">
    <property type="entry name" value="EamA"/>
    <property type="match status" value="2"/>
</dbReference>
<evidence type="ECO:0000256" key="6">
    <source>
        <dbReference type="ARBA" id="ARBA00023136"/>
    </source>
</evidence>
<evidence type="ECO:0000259" key="8">
    <source>
        <dbReference type="Pfam" id="PF00892"/>
    </source>
</evidence>
<dbReference type="InterPro" id="IPR051258">
    <property type="entry name" value="Diverse_Substrate_Transporter"/>
</dbReference>
<comment type="caution">
    <text evidence="9">The sequence shown here is derived from an EMBL/GenBank/DDBJ whole genome shotgun (WGS) entry which is preliminary data.</text>
</comment>
<feature type="transmembrane region" description="Helical" evidence="7">
    <location>
        <begin position="77"/>
        <end position="97"/>
    </location>
</feature>
<sequence>MVQKTRWLSDGSLLLIAAIWGLTFVLVQDAIATLPPFSFVAIRFSWAALFLLPFLARKTRESATPVTISRWRILISGGVLGFFLFLGYSLQTFSLLYTTSGKSGFLTGLSVALVPLLAWLILRSRPPLLTLVGVGVATIGLYLLAFVNISTINPGDLLAFLCAIAFGLQVVYTGKFSGLAPAPMLTLIQLATVAVLSTVAALIFEPWQTIFQHSVLLHPPVIVALVVTSVFATALAFLAQTHIQQYTTPSRVALIFATEPVFAALADYLWHGTTLGPRALLGCFLILSGTLLTEVKWPWRTAPEHP</sequence>
<feature type="transmembrane region" description="Helical" evidence="7">
    <location>
        <begin position="216"/>
        <end position="239"/>
    </location>
</feature>
<dbReference type="PANTHER" id="PTHR42920:SF5">
    <property type="entry name" value="EAMA DOMAIN-CONTAINING PROTEIN"/>
    <property type="match status" value="1"/>
</dbReference>
<dbReference type="PANTHER" id="PTHR42920">
    <property type="entry name" value="OS03G0707200 PROTEIN-RELATED"/>
    <property type="match status" value="1"/>
</dbReference>
<evidence type="ECO:0000256" key="2">
    <source>
        <dbReference type="ARBA" id="ARBA00007362"/>
    </source>
</evidence>
<keyword evidence="10" id="KW-1185">Reference proteome</keyword>
<evidence type="ECO:0000256" key="1">
    <source>
        <dbReference type="ARBA" id="ARBA00004651"/>
    </source>
</evidence>
<protein>
    <submittedName>
        <fullName evidence="9">Membrane protein</fullName>
    </submittedName>
</protein>
<gene>
    <name evidence="9" type="ORF">KDH_29910</name>
</gene>
<reference evidence="9 10" key="1">
    <citation type="submission" date="2023-02" db="EMBL/GenBank/DDBJ databases">
        <title>Dictyobacter halimunensis sp. nov., a new member of the class Ktedonobacteria from forest soil in a geothermal area.</title>
        <authorList>
            <person name="Rachmania M.K."/>
            <person name="Ningsih F."/>
            <person name="Sakai Y."/>
            <person name="Yabe S."/>
            <person name="Yokota A."/>
            <person name="Sjamsuridzal W."/>
        </authorList>
    </citation>
    <scope>NUCLEOTIDE SEQUENCE [LARGE SCALE GENOMIC DNA]</scope>
    <source>
        <strain evidence="9 10">S3.2.2.5</strain>
    </source>
</reference>
<feature type="transmembrane region" description="Helical" evidence="7">
    <location>
        <begin position="155"/>
        <end position="172"/>
    </location>
</feature>
<feature type="transmembrane region" description="Helical" evidence="7">
    <location>
        <begin position="12"/>
        <end position="31"/>
    </location>
</feature>
<feature type="transmembrane region" description="Helical" evidence="7">
    <location>
        <begin position="251"/>
        <end position="270"/>
    </location>
</feature>
<feature type="domain" description="EamA" evidence="8">
    <location>
        <begin position="154"/>
        <end position="293"/>
    </location>
</feature>